<dbReference type="Pfam" id="PF09674">
    <property type="entry name" value="DUF2400"/>
    <property type="match status" value="1"/>
</dbReference>
<proteinExistence type="predicted"/>
<reference evidence="1 2" key="1">
    <citation type="submission" date="2018-05" db="EMBL/GenBank/DDBJ databases">
        <title>A metagenomic window into the 2 km-deep terrestrial subsurface aquifer revealed taxonomically and functionally diverse microbial community comprising novel uncultured bacterial lineages.</title>
        <authorList>
            <person name="Kadnikov V.V."/>
            <person name="Mardanov A.V."/>
            <person name="Beletsky A.V."/>
            <person name="Banks D."/>
            <person name="Pimenov N.V."/>
            <person name="Frank Y.A."/>
            <person name="Karnachuk O.V."/>
            <person name="Ravin N.V."/>
        </authorList>
    </citation>
    <scope>NUCLEOTIDE SEQUENCE [LARGE SCALE GENOMIC DNA]</scope>
    <source>
        <strain evidence="1">BY5</strain>
    </source>
</reference>
<evidence type="ECO:0000313" key="1">
    <source>
        <dbReference type="EMBL" id="RCK78367.1"/>
    </source>
</evidence>
<dbReference type="SUPFAM" id="SSF48150">
    <property type="entry name" value="DNA-glycosylase"/>
    <property type="match status" value="1"/>
</dbReference>
<evidence type="ECO:0000313" key="2">
    <source>
        <dbReference type="Proteomes" id="UP000252355"/>
    </source>
</evidence>
<dbReference type="GO" id="GO:0006281">
    <property type="term" value="P:DNA repair"/>
    <property type="evidence" value="ECO:0007669"/>
    <property type="project" value="InterPro"/>
</dbReference>
<dbReference type="InterPro" id="IPR014127">
    <property type="entry name" value="CHP02757"/>
</dbReference>
<dbReference type="GO" id="GO:0003824">
    <property type="term" value="F:catalytic activity"/>
    <property type="evidence" value="ECO:0007669"/>
    <property type="project" value="InterPro"/>
</dbReference>
<dbReference type="InterPro" id="IPR011257">
    <property type="entry name" value="DNA_glycosylase"/>
</dbReference>
<name>A0A367ZKH8_9BACT</name>
<organism evidence="1 2">
    <name type="scientific">Candidatus Ozemobacter sibiricus</name>
    <dbReference type="NCBI Taxonomy" id="2268124"/>
    <lineage>
        <taxon>Bacteria</taxon>
        <taxon>Candidatus Ozemobacteria</taxon>
        <taxon>Candidatus Ozemobacterales</taxon>
        <taxon>Candidatus Ozemobacteraceae</taxon>
        <taxon>Candidatus Ozemobacter</taxon>
    </lineage>
</organism>
<dbReference type="Proteomes" id="UP000252355">
    <property type="component" value="Unassembled WGS sequence"/>
</dbReference>
<dbReference type="AlphaFoldDB" id="A0A367ZKH8"/>
<evidence type="ECO:0008006" key="3">
    <source>
        <dbReference type="Google" id="ProtNLM"/>
    </source>
</evidence>
<gene>
    <name evidence="1" type="ORF">OZSIB_1469</name>
</gene>
<accession>A0A367ZKH8</accession>
<protein>
    <recommendedName>
        <fullName evidence="3">TIGR02757 family protein</fullName>
    </recommendedName>
</protein>
<dbReference type="EMBL" id="QOQW01000023">
    <property type="protein sequence ID" value="RCK78367.1"/>
    <property type="molecule type" value="Genomic_DNA"/>
</dbReference>
<comment type="caution">
    <text evidence="1">The sequence shown here is derived from an EMBL/GenBank/DDBJ whole genome shotgun (WGS) entry which is preliminary data.</text>
</comment>
<sequence>MSERVDGSRRPPPAGRRARALRERLEALLRQHPPVERVASDPVAFPRAALAAGAPRPAVEAVALLSAMLAYGAVPLFMRVIRGLLDEAAAAAPREAAGTAFLRAISQPGGPRFSLGYRLSTAAEISRFAGAIGTVISRHGGLWEAFAPGWRRAGTVRAGLITLHEALWQALGTRPAAAPGGLRHLLPDPAGGGCCKRWLMFLRWMVRPDDGVDLGLWPEVPPAALLIPLDRHLSRLARALDLTRRATDDWKTAEEVTAALRQLDPLDPVRYDFALCHLAIAGDCTHGRHPERCAPCPLADVCQPAPPRTRQGKP</sequence>